<comment type="caution">
    <text evidence="1">The sequence shown here is derived from an EMBL/GenBank/DDBJ whole genome shotgun (WGS) entry which is preliminary data.</text>
</comment>
<proteinExistence type="predicted"/>
<organism evidence="1 2">
    <name type="scientific">Acaulospora colombiana</name>
    <dbReference type="NCBI Taxonomy" id="27376"/>
    <lineage>
        <taxon>Eukaryota</taxon>
        <taxon>Fungi</taxon>
        <taxon>Fungi incertae sedis</taxon>
        <taxon>Mucoromycota</taxon>
        <taxon>Glomeromycotina</taxon>
        <taxon>Glomeromycetes</taxon>
        <taxon>Diversisporales</taxon>
        <taxon>Acaulosporaceae</taxon>
        <taxon>Acaulospora</taxon>
    </lineage>
</organism>
<feature type="non-terminal residue" evidence="1">
    <location>
        <position position="1"/>
    </location>
</feature>
<sequence>STSGLKAISLERIGNPSRPLSGLKSVNRVLIINNTDVPKKKKNTTLMFSTALHNKPTPNVLAPYAKDPQSRC</sequence>
<dbReference type="EMBL" id="CAJVPT010006095">
    <property type="protein sequence ID" value="CAG8527356.1"/>
    <property type="molecule type" value="Genomic_DNA"/>
</dbReference>
<keyword evidence="2" id="KW-1185">Reference proteome</keyword>
<reference evidence="1" key="1">
    <citation type="submission" date="2021-06" db="EMBL/GenBank/DDBJ databases">
        <authorList>
            <person name="Kallberg Y."/>
            <person name="Tangrot J."/>
            <person name="Rosling A."/>
        </authorList>
    </citation>
    <scope>NUCLEOTIDE SEQUENCE</scope>
    <source>
        <strain evidence="1">CL356</strain>
    </source>
</reference>
<evidence type="ECO:0000313" key="1">
    <source>
        <dbReference type="EMBL" id="CAG8527356.1"/>
    </source>
</evidence>
<dbReference type="Proteomes" id="UP000789525">
    <property type="component" value="Unassembled WGS sequence"/>
</dbReference>
<gene>
    <name evidence="1" type="ORF">ACOLOM_LOCUS3924</name>
</gene>
<name>A0ACA9LI49_9GLOM</name>
<protein>
    <submittedName>
        <fullName evidence="1">13434_t:CDS:1</fullName>
    </submittedName>
</protein>
<accession>A0ACA9LI49</accession>
<evidence type="ECO:0000313" key="2">
    <source>
        <dbReference type="Proteomes" id="UP000789525"/>
    </source>
</evidence>